<gene>
    <name evidence="1" type="ORF">GCM10022383_28260</name>
</gene>
<name>A0ABP7NLB9_9MICO</name>
<reference evidence="2" key="1">
    <citation type="journal article" date="2019" name="Int. J. Syst. Evol. Microbiol.">
        <title>The Global Catalogue of Microorganisms (GCM) 10K type strain sequencing project: providing services to taxonomists for standard genome sequencing and annotation.</title>
        <authorList>
            <consortium name="The Broad Institute Genomics Platform"/>
            <consortium name="The Broad Institute Genome Sequencing Center for Infectious Disease"/>
            <person name="Wu L."/>
            <person name="Ma J."/>
        </authorList>
    </citation>
    <scope>NUCLEOTIDE SEQUENCE [LARGE SCALE GENOMIC DNA]</scope>
    <source>
        <strain evidence="2">JCM 17024</strain>
    </source>
</reference>
<accession>A0ABP7NLB9</accession>
<dbReference type="EMBL" id="BAABCP010000002">
    <property type="protein sequence ID" value="GAA3948830.1"/>
    <property type="molecule type" value="Genomic_DNA"/>
</dbReference>
<evidence type="ECO:0000313" key="2">
    <source>
        <dbReference type="Proteomes" id="UP001501591"/>
    </source>
</evidence>
<comment type="caution">
    <text evidence="1">The sequence shown here is derived from an EMBL/GenBank/DDBJ whole genome shotgun (WGS) entry which is preliminary data.</text>
</comment>
<evidence type="ECO:0000313" key="1">
    <source>
        <dbReference type="EMBL" id="GAA3948830.1"/>
    </source>
</evidence>
<organism evidence="1 2">
    <name type="scientific">Microbacterium soli</name>
    <dbReference type="NCBI Taxonomy" id="446075"/>
    <lineage>
        <taxon>Bacteria</taxon>
        <taxon>Bacillati</taxon>
        <taxon>Actinomycetota</taxon>
        <taxon>Actinomycetes</taxon>
        <taxon>Micrococcales</taxon>
        <taxon>Microbacteriaceae</taxon>
        <taxon>Microbacterium</taxon>
    </lineage>
</organism>
<keyword evidence="2" id="KW-1185">Reference proteome</keyword>
<protein>
    <submittedName>
        <fullName evidence="1">Uncharacterized protein</fullName>
    </submittedName>
</protein>
<dbReference type="Proteomes" id="UP001501591">
    <property type="component" value="Unassembled WGS sequence"/>
</dbReference>
<proteinExistence type="predicted"/>
<dbReference type="RefSeq" id="WP_344820352.1">
    <property type="nucleotide sequence ID" value="NZ_BAABCP010000002.1"/>
</dbReference>
<sequence length="54" mass="5949">MSLYAACSECGWQELVADQPSVADLDEAGRRSVEHNLAEHFGLITVREVGSRDE</sequence>